<gene>
    <name evidence="3" type="ORF">FDY93_11660</name>
</gene>
<feature type="transmembrane region" description="Helical" evidence="1">
    <location>
        <begin position="122"/>
        <end position="144"/>
    </location>
</feature>
<keyword evidence="1" id="KW-0812">Transmembrane</keyword>
<keyword evidence="4" id="KW-1185">Reference proteome</keyword>
<feature type="transmembrane region" description="Helical" evidence="1">
    <location>
        <begin position="252"/>
        <end position="271"/>
    </location>
</feature>
<accession>A0ABY2UHH7</accession>
<dbReference type="EMBL" id="VANI01000011">
    <property type="protein sequence ID" value="TLM77008.1"/>
    <property type="molecule type" value="Genomic_DNA"/>
</dbReference>
<name>A0ABY2UHH7_9GAMM</name>
<feature type="transmembrane region" description="Helical" evidence="1">
    <location>
        <begin position="283"/>
        <end position="300"/>
    </location>
</feature>
<evidence type="ECO:0000256" key="1">
    <source>
        <dbReference type="SAM" id="Phobius"/>
    </source>
</evidence>
<feature type="transmembrane region" description="Helical" evidence="1">
    <location>
        <begin position="177"/>
        <end position="197"/>
    </location>
</feature>
<protein>
    <recommendedName>
        <fullName evidence="2">Urate oxidase N-terminal domain-containing protein</fullName>
    </recommendedName>
</protein>
<dbReference type="Pfam" id="PF06181">
    <property type="entry name" value="Urate_ox_N"/>
    <property type="match status" value="1"/>
</dbReference>
<keyword evidence="1" id="KW-1133">Transmembrane helix</keyword>
<organism evidence="3 4">
    <name type="scientific">Microbulbifer harenosus</name>
    <dbReference type="NCBI Taxonomy" id="2576840"/>
    <lineage>
        <taxon>Bacteria</taxon>
        <taxon>Pseudomonadati</taxon>
        <taxon>Pseudomonadota</taxon>
        <taxon>Gammaproteobacteria</taxon>
        <taxon>Cellvibrionales</taxon>
        <taxon>Microbulbiferaceae</taxon>
        <taxon>Microbulbifer</taxon>
    </lineage>
</organism>
<dbReference type="InterPro" id="IPR010389">
    <property type="entry name" value="Urate_ox_N"/>
</dbReference>
<feature type="transmembrane region" description="Helical" evidence="1">
    <location>
        <begin position="12"/>
        <end position="34"/>
    </location>
</feature>
<reference evidence="3 4" key="1">
    <citation type="submission" date="2019-05" db="EMBL/GenBank/DDBJ databases">
        <title>Microbulbifer harenosus sp. nov., an alginate-degrading bacterium isolated from coastal sand.</title>
        <authorList>
            <person name="Huang H."/>
            <person name="Mo K."/>
            <person name="Bao S."/>
        </authorList>
    </citation>
    <scope>NUCLEOTIDE SEQUENCE [LARGE SCALE GENOMIC DNA]</scope>
    <source>
        <strain evidence="3 4">HB161719</strain>
    </source>
</reference>
<feature type="transmembrane region" description="Helical" evidence="1">
    <location>
        <begin position="151"/>
        <end position="171"/>
    </location>
</feature>
<feature type="domain" description="Urate oxidase N-terminal" evidence="2">
    <location>
        <begin position="4"/>
        <end position="296"/>
    </location>
</feature>
<feature type="transmembrane region" description="Helical" evidence="1">
    <location>
        <begin position="84"/>
        <end position="102"/>
    </location>
</feature>
<sequence>MESLFYDWFNLLLRMLHAIAAIAWIGASFYFVWLNNHLEVPDDKGKTRGLAGELWAVHGGGIYQVGKYRLAPPVMPERLHWFKWEAYTTWVSGALLLTLVYYGRADLYLWQVGKWPATPTVAVIASLLYLAAGLLCYELLFRFLHPRSQQLFNGLLVLMVAIACWLASRLFSDRAAFLQLGALLATIMAGNVFFGIIPAQKRFLRALDAGEEPAAAPMLAAKRRSLHNNYFTLPVVFCMLSNHYPFLYGHRFNWLALIACVALGAYVRHFFNLRHRGQLKFHILVVAAAGTLLLALGLAQTQKNIAPTTQDSSLPTARKSLGNPMSLVETHCQGCHSAVPTEPGFSAAPLGLRLDTPQQVLAARDRILPTLRNRYMPLGNIAGMSEEERMALIAALETDEVMAVQKTAFPDSSP</sequence>
<evidence type="ECO:0000259" key="2">
    <source>
        <dbReference type="Pfam" id="PF06181"/>
    </source>
</evidence>
<keyword evidence="1" id="KW-0472">Membrane</keyword>
<proteinExistence type="predicted"/>
<comment type="caution">
    <text evidence="3">The sequence shown here is derived from an EMBL/GenBank/DDBJ whole genome shotgun (WGS) entry which is preliminary data.</text>
</comment>
<dbReference type="Proteomes" id="UP000306791">
    <property type="component" value="Unassembled WGS sequence"/>
</dbReference>
<evidence type="ECO:0000313" key="3">
    <source>
        <dbReference type="EMBL" id="TLM77008.1"/>
    </source>
</evidence>
<dbReference type="RefSeq" id="WP_138235916.1">
    <property type="nucleotide sequence ID" value="NZ_CP185860.1"/>
</dbReference>
<evidence type="ECO:0000313" key="4">
    <source>
        <dbReference type="Proteomes" id="UP000306791"/>
    </source>
</evidence>